<dbReference type="KEGG" id="tng:GSTEN00018195G001"/>
<dbReference type="Pfam" id="PF18139">
    <property type="entry name" value="LSDAT_euk"/>
    <property type="match status" value="2"/>
</dbReference>
<reference evidence="2" key="2">
    <citation type="submission" date="2004-02" db="EMBL/GenBank/DDBJ databases">
        <authorList>
            <consortium name="Genoscope"/>
            <consortium name="Whitehead Institute Centre for Genome Research"/>
        </authorList>
    </citation>
    <scope>NUCLEOTIDE SEQUENCE</scope>
</reference>
<dbReference type="OrthoDB" id="310870at2759"/>
<comment type="caution">
    <text evidence="2">The sequence shown here is derived from an EMBL/GenBank/DDBJ whole genome shotgun (WGS) entry which is preliminary data.</text>
</comment>
<evidence type="ECO:0000313" key="2">
    <source>
        <dbReference type="EMBL" id="CAF99939.1"/>
    </source>
</evidence>
<feature type="domain" description="TRPM SLOG" evidence="1">
    <location>
        <begin position="3"/>
        <end position="128"/>
    </location>
</feature>
<dbReference type="InterPro" id="IPR041491">
    <property type="entry name" value="TRPM_SLOG"/>
</dbReference>
<accession>Q4SHE3</accession>
<organism evidence="2">
    <name type="scientific">Tetraodon nigroviridis</name>
    <name type="common">Spotted green pufferfish</name>
    <name type="synonym">Chelonodon nigroviridis</name>
    <dbReference type="NCBI Taxonomy" id="99883"/>
    <lineage>
        <taxon>Eukaryota</taxon>
        <taxon>Metazoa</taxon>
        <taxon>Chordata</taxon>
        <taxon>Craniata</taxon>
        <taxon>Vertebrata</taxon>
        <taxon>Euteleostomi</taxon>
        <taxon>Actinopterygii</taxon>
        <taxon>Neopterygii</taxon>
        <taxon>Teleostei</taxon>
        <taxon>Neoteleostei</taxon>
        <taxon>Acanthomorphata</taxon>
        <taxon>Eupercaria</taxon>
        <taxon>Tetraodontiformes</taxon>
        <taxon>Tetradontoidea</taxon>
        <taxon>Tetraodontidae</taxon>
        <taxon>Tetraodon</taxon>
    </lineage>
</organism>
<dbReference type="EMBL" id="CAAE01014581">
    <property type="protein sequence ID" value="CAF99939.1"/>
    <property type="molecule type" value="Genomic_DNA"/>
</dbReference>
<gene>
    <name evidence="2" type="ORF">GSTENG00018195001</name>
</gene>
<evidence type="ECO:0000259" key="1">
    <source>
        <dbReference type="Pfam" id="PF18139"/>
    </source>
</evidence>
<dbReference type="PANTHER" id="PTHR13800">
    <property type="entry name" value="TRANSIENT RECEPTOR POTENTIAL CATION CHANNEL, SUBFAMILY M, MEMBER 6"/>
    <property type="match status" value="1"/>
</dbReference>
<dbReference type="GO" id="GO:0099604">
    <property type="term" value="F:ligand-gated calcium channel activity"/>
    <property type="evidence" value="ECO:0007669"/>
    <property type="project" value="TreeGrafter"/>
</dbReference>
<dbReference type="AlphaFoldDB" id="Q4SHE3"/>
<dbReference type="InterPro" id="IPR050927">
    <property type="entry name" value="TRPM"/>
</dbReference>
<dbReference type="GO" id="GO:0005227">
    <property type="term" value="F:calcium-activated cation channel activity"/>
    <property type="evidence" value="ECO:0007669"/>
    <property type="project" value="TreeGrafter"/>
</dbReference>
<sequence>RVQFVRVQSSTDPVLIYQMLTKEWGLASPHLVVALVGGDELAQMKPWLRDTLRKGLVKAAQSTGAWILTNGLRFGITKHLGQAVRDHSLASTSSKVRVVAIGIVPWNMIHNREALLSAKVFCIQPAVGLKKKFASFYNVCLHINNKVDEPAAYKPQDLPHGSVYSLDSHHSHFVLVEEDPNRPGATSEMRVKLLKHISLQRTAYGGTGSFEIPVLSLLVHGEPRILKRMYKGIGNSTPWLILAGSGGVADILVTLMNRGCWDVDSVQELLLDTFPNAHHSTDIGNWVKLVRPTHTHTHTWACTDPKT</sequence>
<feature type="domain" description="TRPM SLOG" evidence="1">
    <location>
        <begin position="150"/>
        <end position="253"/>
    </location>
</feature>
<proteinExistence type="predicted"/>
<protein>
    <submittedName>
        <fullName evidence="2">(spotted green pufferfish) hypothetical protein</fullName>
    </submittedName>
</protein>
<feature type="non-terminal residue" evidence="2">
    <location>
        <position position="1"/>
    </location>
</feature>
<dbReference type="PANTHER" id="PTHR13800:SF5">
    <property type="entry name" value="TRANSIENT RECEPTOR POTENTIAL CATION CHANNEL SUBFAMILY M MEMBER 5"/>
    <property type="match status" value="1"/>
</dbReference>
<reference evidence="2" key="1">
    <citation type="journal article" date="2004" name="Nature">
        <title>Genome duplication in the teleost fish Tetraodon nigroviridis reveals the early vertebrate proto-karyotype.</title>
        <authorList>
            <person name="Jaillon O."/>
            <person name="Aury J.-M."/>
            <person name="Brunet F."/>
            <person name="Petit J.-L."/>
            <person name="Stange-Thomann N."/>
            <person name="Mauceli E."/>
            <person name="Bouneau L."/>
            <person name="Fischer C."/>
            <person name="Ozouf-Costaz C."/>
            <person name="Bernot A."/>
            <person name="Nicaud S."/>
            <person name="Jaffe D."/>
            <person name="Fisher S."/>
            <person name="Lutfalla G."/>
            <person name="Dossat C."/>
            <person name="Segurens B."/>
            <person name="Dasilva C."/>
            <person name="Salanoubat M."/>
            <person name="Levy M."/>
            <person name="Boudet N."/>
            <person name="Castellano S."/>
            <person name="Anthouard V."/>
            <person name="Jubin C."/>
            <person name="Castelli V."/>
            <person name="Katinka M."/>
            <person name="Vacherie B."/>
            <person name="Biemont C."/>
            <person name="Skalli Z."/>
            <person name="Cattolico L."/>
            <person name="Poulain J."/>
            <person name="De Berardinis V."/>
            <person name="Cruaud C."/>
            <person name="Duprat S."/>
            <person name="Brottier P."/>
            <person name="Coutanceau J.-P."/>
            <person name="Gouzy J."/>
            <person name="Parra G."/>
            <person name="Lardier G."/>
            <person name="Chapple C."/>
            <person name="McKernan K.J."/>
            <person name="McEwan P."/>
            <person name="Bosak S."/>
            <person name="Kellis M."/>
            <person name="Volff J.-N."/>
            <person name="Guigo R."/>
            <person name="Zody M.C."/>
            <person name="Mesirov J."/>
            <person name="Lindblad-Toh K."/>
            <person name="Birren B."/>
            <person name="Nusbaum C."/>
            <person name="Kahn D."/>
            <person name="Robinson-Rechavi M."/>
            <person name="Laudet V."/>
            <person name="Schachter V."/>
            <person name="Quetier F."/>
            <person name="Saurin W."/>
            <person name="Scarpelli C."/>
            <person name="Wincker P."/>
            <person name="Lander E.S."/>
            <person name="Weissenbach J."/>
            <person name="Roest Crollius H."/>
        </authorList>
    </citation>
    <scope>NUCLEOTIDE SEQUENCE [LARGE SCALE GENOMIC DNA]</scope>
</reference>
<name>Q4SHE3_TETNG</name>
<dbReference type="GO" id="GO:0005886">
    <property type="term" value="C:plasma membrane"/>
    <property type="evidence" value="ECO:0007669"/>
    <property type="project" value="TreeGrafter"/>
</dbReference>